<keyword evidence="3" id="KW-1185">Reference proteome</keyword>
<organism evidence="2 3">
    <name type="scientific">Roseomonas nitratireducens</name>
    <dbReference type="NCBI Taxonomy" id="2820810"/>
    <lineage>
        <taxon>Bacteria</taxon>
        <taxon>Pseudomonadati</taxon>
        <taxon>Pseudomonadota</taxon>
        <taxon>Alphaproteobacteria</taxon>
        <taxon>Acetobacterales</taxon>
        <taxon>Roseomonadaceae</taxon>
        <taxon>Roseomonas</taxon>
    </lineage>
</organism>
<dbReference type="Proteomes" id="UP000680815">
    <property type="component" value="Unassembled WGS sequence"/>
</dbReference>
<sequence length="286" mass="29740">MTSATAPRTAAPAAPSPAQPATRAPATRAPKHRDFKETLARSTPPARPGPAQAARPAPVVQPAVARGPAPTPTPAVAVATAPAPGAMQAPALRPWEGLSNADFRQRIAEAERSAEHARDGYGLRNASSGALGRYQILPLALRDIGWMDASGAWTEAASRHGATDEESFLANPAAQEAAMSAFLARQETILDRNGSLAAAGTTITGLDGREIRLTEGALVAAAHRRGGGMLARYLAHRTETPDAPLTPAQRSAFASIEARLQSFGEVAYASERPGNRMMARRPGTAG</sequence>
<protein>
    <recommendedName>
        <fullName evidence="4">Lytic transglycosylase domain-containing protein</fullName>
    </recommendedName>
</protein>
<evidence type="ECO:0000256" key="1">
    <source>
        <dbReference type="SAM" id="MobiDB-lite"/>
    </source>
</evidence>
<feature type="compositionally biased region" description="Low complexity" evidence="1">
    <location>
        <begin position="19"/>
        <end position="28"/>
    </location>
</feature>
<evidence type="ECO:0008006" key="4">
    <source>
        <dbReference type="Google" id="ProtNLM"/>
    </source>
</evidence>
<evidence type="ECO:0000313" key="2">
    <source>
        <dbReference type="EMBL" id="MBP0464448.1"/>
    </source>
</evidence>
<accession>A0ABS4ASW2</accession>
<feature type="compositionally biased region" description="Low complexity" evidence="1">
    <location>
        <begin position="1"/>
        <end position="13"/>
    </location>
</feature>
<gene>
    <name evidence="2" type="ORF">J5Y09_11080</name>
</gene>
<evidence type="ECO:0000313" key="3">
    <source>
        <dbReference type="Proteomes" id="UP000680815"/>
    </source>
</evidence>
<feature type="region of interest" description="Disordered" evidence="1">
    <location>
        <begin position="1"/>
        <end position="74"/>
    </location>
</feature>
<dbReference type="EMBL" id="JAGIYZ010000009">
    <property type="protein sequence ID" value="MBP0464448.1"/>
    <property type="molecule type" value="Genomic_DNA"/>
</dbReference>
<dbReference type="RefSeq" id="WP_209351813.1">
    <property type="nucleotide sequence ID" value="NZ_JAGIYZ010000009.1"/>
</dbReference>
<reference evidence="2 3" key="1">
    <citation type="submission" date="2021-03" db="EMBL/GenBank/DDBJ databases">
        <authorList>
            <person name="So Y."/>
        </authorList>
    </citation>
    <scope>NUCLEOTIDE SEQUENCE [LARGE SCALE GENOMIC DNA]</scope>
    <source>
        <strain evidence="2 3">PWR1</strain>
    </source>
</reference>
<proteinExistence type="predicted"/>
<comment type="caution">
    <text evidence="2">The sequence shown here is derived from an EMBL/GenBank/DDBJ whole genome shotgun (WGS) entry which is preliminary data.</text>
</comment>
<name>A0ABS4ASW2_9PROT</name>
<feature type="compositionally biased region" description="Low complexity" evidence="1">
    <location>
        <begin position="49"/>
        <end position="74"/>
    </location>
</feature>